<sequence>MDLLERKLGKNVWANYSIDGDQIQWLVCSLYECCRRCLSDGISGHVDNAYISLSRLLSAAKMSMVQFFHRIRKWADMTDMLDDMRDRIELIERQFSVSSVIFRNFGRSFGVLFSDTDYETSQMRPTGSDLFRFTWLLFIKSRASFPAVTDDLVNSYHLLACCLDWTLGAVMLSRRRDLINMEQNGLPRDFLTSVAQNKTWCPPHDEPTCMLRPICEDNDVNYVECKTVKEHFFRPFMLRLIEKILLNGRNNEPCESLVHLINAHCSVSPLSTIRERLDNLGEQFQRAYAGLKSINSSGVTITPTANNLAISAAQQRLQLCYPLYYMALENILLDEIRRIEKKLVTTTPTPLSSSNNSNKTRRTHPDLTTLLAQDTFHRALFICCMEIVMVSCDPPNHHFPWILEALSLDSVQFFKVVEVLVRNLDLPREIVKYMNQVVEYILDSYAWRTNSSIWSVLKATGRAPSIEEVIPPEKLDQGSNDCYTRNTTTISPGRKLLTSNVISTKNIKLSPNSYAKQPRLTGSNNSNNNSNSITSKVSVSRQQNIEFSTNQPGIYRLLSSGVEDESAQAAAQLLASGATDSVNIDSGLLGTSDDVGINQDNVNIDVKPITEQLVDDYIVNTAVTVTSATTTVNSSNNSTVVTSLTPGSGNTINYFPIRHDSIAIFFRQTYQMASLRLRDLCERLSLTRELMAKIWTCIEQVIVHETELLRDRCIDQVIMCCIYGICKLVLYRPLTFVDIVQVYRMQPQSYRDIYRRVLINRVSYGRGNTEERGDLSRFYNVIFLPQMKDFIKKAASVRSTYNETDPNCRTGHHSLGSDSLSTDDNTVLNQWTLHPSLSPMPILVNNLASNSAAALNLGLDPTTTSGDIIQARRLASNRNIFISPVKQQVNLSPKKVIFTVGRSTGKDLQDVNLMISSAERRASMANLTMGLKRPAGGGSTTTTYVANSSPFTVTSGTSSSRTVTLVGPSGFTTKRIDFDM</sequence>
<comment type="subcellular location">
    <subcellularLocation>
        <location evidence="1">Nucleus</location>
    </subcellularLocation>
</comment>
<evidence type="ECO:0000256" key="5">
    <source>
        <dbReference type="ARBA" id="ARBA00023163"/>
    </source>
</evidence>
<feature type="compositionally biased region" description="Low complexity" evidence="8">
    <location>
        <begin position="523"/>
        <end position="532"/>
    </location>
</feature>
<dbReference type="Gene3D" id="1.10.472.10">
    <property type="entry name" value="Cyclin-like"/>
    <property type="match status" value="2"/>
</dbReference>
<feature type="domain" description="Retinoblastoma-associated protein N-terminal" evidence="10">
    <location>
        <begin position="38"/>
        <end position="169"/>
    </location>
</feature>
<keyword evidence="13" id="KW-1185">Reference proteome</keyword>
<comment type="similarity">
    <text evidence="2">Belongs to the retinoblastoma protein (RB) family.</text>
</comment>
<feature type="domain" description="Retinoblastoma-associated protein A-box" evidence="11">
    <location>
        <begin position="234"/>
        <end position="457"/>
    </location>
</feature>
<dbReference type="InterPro" id="IPR013763">
    <property type="entry name" value="Cyclin-like_dom"/>
</dbReference>
<keyword evidence="4" id="KW-0805">Transcription regulation</keyword>
<dbReference type="STRING" id="6184.A0A430QJ49"/>
<evidence type="ECO:0000313" key="13">
    <source>
        <dbReference type="Proteomes" id="UP000290809"/>
    </source>
</evidence>
<dbReference type="Pfam" id="PF11934">
    <property type="entry name" value="DUF3452"/>
    <property type="match status" value="1"/>
</dbReference>
<accession>A0A430QJ49</accession>
<dbReference type="SMART" id="SM01368">
    <property type="entry name" value="RB_A"/>
    <property type="match status" value="1"/>
</dbReference>
<evidence type="ECO:0000256" key="7">
    <source>
        <dbReference type="ARBA" id="ARBA00023306"/>
    </source>
</evidence>
<dbReference type="GO" id="GO:0006357">
    <property type="term" value="P:regulation of transcription by RNA polymerase II"/>
    <property type="evidence" value="ECO:0007669"/>
    <property type="project" value="InterPro"/>
</dbReference>
<dbReference type="PANTHER" id="PTHR13742">
    <property type="entry name" value="RETINOBLASTOMA-ASSOCIATED PROTEIN RB -RELATED"/>
    <property type="match status" value="1"/>
</dbReference>
<dbReference type="Pfam" id="PF01858">
    <property type="entry name" value="RB_A"/>
    <property type="match status" value="2"/>
</dbReference>
<dbReference type="Proteomes" id="UP000290809">
    <property type="component" value="Unassembled WGS sequence"/>
</dbReference>
<evidence type="ECO:0000256" key="2">
    <source>
        <dbReference type="ARBA" id="ARBA00009475"/>
    </source>
</evidence>
<dbReference type="InterPro" id="IPR036915">
    <property type="entry name" value="Cyclin-like_sf"/>
</dbReference>
<dbReference type="GO" id="GO:0000977">
    <property type="term" value="F:RNA polymerase II transcription regulatory region sequence-specific DNA binding"/>
    <property type="evidence" value="ECO:0007669"/>
    <property type="project" value="TreeGrafter"/>
</dbReference>
<evidence type="ECO:0000256" key="8">
    <source>
        <dbReference type="SAM" id="MobiDB-lite"/>
    </source>
</evidence>
<protein>
    <submittedName>
        <fullName evidence="12">Retinoblastoma-like protein 1</fullName>
    </submittedName>
</protein>
<reference evidence="12 13" key="1">
    <citation type="journal article" date="2019" name="PLoS Pathog.">
        <title>Genome sequence of the bovine parasite Schistosoma bovis Tanzania.</title>
        <authorList>
            <person name="Oey H."/>
            <person name="Zakrzewski M."/>
            <person name="Gobert G."/>
            <person name="Gravermann K."/>
            <person name="Stoye J."/>
            <person name="Jones M."/>
            <person name="Mcmanus D."/>
            <person name="Krause L."/>
        </authorList>
    </citation>
    <scope>NUCLEOTIDE SEQUENCE [LARGE SCALE GENOMIC DNA]</scope>
    <source>
        <strain evidence="12 13">TAN1997</strain>
    </source>
</reference>
<keyword evidence="3" id="KW-0678">Repressor</keyword>
<feature type="region of interest" description="Disordered" evidence="8">
    <location>
        <begin position="513"/>
        <end position="537"/>
    </location>
</feature>
<evidence type="ECO:0000256" key="1">
    <source>
        <dbReference type="ARBA" id="ARBA00004123"/>
    </source>
</evidence>
<dbReference type="Pfam" id="PF01857">
    <property type="entry name" value="RB_B"/>
    <property type="match status" value="1"/>
</dbReference>
<evidence type="ECO:0000259" key="10">
    <source>
        <dbReference type="SMART" id="SM01367"/>
    </source>
</evidence>
<organism evidence="12 13">
    <name type="scientific">Schistosoma bovis</name>
    <name type="common">Blood fluke</name>
    <dbReference type="NCBI Taxonomy" id="6184"/>
    <lineage>
        <taxon>Eukaryota</taxon>
        <taxon>Metazoa</taxon>
        <taxon>Spiralia</taxon>
        <taxon>Lophotrochozoa</taxon>
        <taxon>Platyhelminthes</taxon>
        <taxon>Trematoda</taxon>
        <taxon>Digenea</taxon>
        <taxon>Strigeidida</taxon>
        <taxon>Schistosomatoidea</taxon>
        <taxon>Schistosomatidae</taxon>
        <taxon>Schistosoma</taxon>
    </lineage>
</organism>
<evidence type="ECO:0000313" key="12">
    <source>
        <dbReference type="EMBL" id="RTG87714.1"/>
    </source>
</evidence>
<evidence type="ECO:0000256" key="6">
    <source>
        <dbReference type="ARBA" id="ARBA00023242"/>
    </source>
</evidence>
<proteinExistence type="inferred from homology"/>
<keyword evidence="5" id="KW-0804">Transcription</keyword>
<dbReference type="GO" id="GO:0000785">
    <property type="term" value="C:chromatin"/>
    <property type="evidence" value="ECO:0007669"/>
    <property type="project" value="TreeGrafter"/>
</dbReference>
<gene>
    <name evidence="12" type="ORF">DC041_0008547</name>
</gene>
<keyword evidence="6" id="KW-0539">Nucleus</keyword>
<evidence type="ECO:0000256" key="4">
    <source>
        <dbReference type="ARBA" id="ARBA00023015"/>
    </source>
</evidence>
<dbReference type="InterPro" id="IPR002720">
    <property type="entry name" value="RB_A"/>
</dbReference>
<dbReference type="InterPro" id="IPR002719">
    <property type="entry name" value="RB_B"/>
</dbReference>
<dbReference type="InterPro" id="IPR024599">
    <property type="entry name" value="RB_N"/>
</dbReference>
<comment type="caution">
    <text evidence="12">The sequence shown here is derived from an EMBL/GenBank/DDBJ whole genome shotgun (WGS) entry which is preliminary data.</text>
</comment>
<dbReference type="AlphaFoldDB" id="A0A430QJ49"/>
<dbReference type="GO" id="GO:0005634">
    <property type="term" value="C:nucleus"/>
    <property type="evidence" value="ECO:0007669"/>
    <property type="project" value="UniProtKB-SubCell"/>
</dbReference>
<evidence type="ECO:0000256" key="3">
    <source>
        <dbReference type="ARBA" id="ARBA00022491"/>
    </source>
</evidence>
<evidence type="ECO:0000259" key="11">
    <source>
        <dbReference type="SMART" id="SM01368"/>
    </source>
</evidence>
<dbReference type="SUPFAM" id="SSF47954">
    <property type="entry name" value="Cyclin-like"/>
    <property type="match status" value="2"/>
</dbReference>
<dbReference type="PANTHER" id="PTHR13742:SF17">
    <property type="entry name" value="RE32990P-RELATED"/>
    <property type="match status" value="1"/>
</dbReference>
<dbReference type="GO" id="GO:2000134">
    <property type="term" value="P:negative regulation of G1/S transition of mitotic cell cycle"/>
    <property type="evidence" value="ECO:0007669"/>
    <property type="project" value="TreeGrafter"/>
</dbReference>
<dbReference type="SMART" id="SM00385">
    <property type="entry name" value="CYCLIN"/>
    <property type="match status" value="1"/>
</dbReference>
<dbReference type="GO" id="GO:0030154">
    <property type="term" value="P:cell differentiation"/>
    <property type="evidence" value="ECO:0007669"/>
    <property type="project" value="TreeGrafter"/>
</dbReference>
<keyword evidence="7" id="KW-0131">Cell cycle</keyword>
<evidence type="ECO:0000259" key="9">
    <source>
        <dbReference type="SMART" id="SM00385"/>
    </source>
</evidence>
<dbReference type="EMBL" id="QMKO01001650">
    <property type="protein sequence ID" value="RTG87714.1"/>
    <property type="molecule type" value="Genomic_DNA"/>
</dbReference>
<dbReference type="GO" id="GO:0005667">
    <property type="term" value="C:transcription regulator complex"/>
    <property type="evidence" value="ECO:0007669"/>
    <property type="project" value="TreeGrafter"/>
</dbReference>
<dbReference type="InterPro" id="IPR028309">
    <property type="entry name" value="RB_fam"/>
</dbReference>
<dbReference type="SMART" id="SM01367">
    <property type="entry name" value="DUF3452"/>
    <property type="match status" value="1"/>
</dbReference>
<name>A0A430QJ49_SCHBO</name>
<feature type="domain" description="Cyclin-like" evidence="9">
    <location>
        <begin position="675"/>
        <end position="759"/>
    </location>
</feature>